<reference evidence="1 2" key="1">
    <citation type="submission" date="2018-03" db="EMBL/GenBank/DDBJ databases">
        <title>Cereibacter changlensis.</title>
        <authorList>
            <person name="Meyer T.E."/>
            <person name="Miller S."/>
            <person name="Lodha T."/>
            <person name="Gandham S."/>
            <person name="Chintalapati S."/>
            <person name="Chintalapati V.R."/>
        </authorList>
    </citation>
    <scope>NUCLEOTIDE SEQUENCE [LARGE SCALE GENOMIC DNA]</scope>
    <source>
        <strain evidence="1 2">JA139</strain>
    </source>
</reference>
<accession>A0A2T4JSE4</accession>
<evidence type="ECO:0000313" key="2">
    <source>
        <dbReference type="Proteomes" id="UP000241010"/>
    </source>
</evidence>
<evidence type="ECO:0000313" key="1">
    <source>
        <dbReference type="EMBL" id="PTE20824.1"/>
    </source>
</evidence>
<organism evidence="1 2">
    <name type="scientific">Cereibacter changlensis JA139</name>
    <dbReference type="NCBI Taxonomy" id="1188249"/>
    <lineage>
        <taxon>Bacteria</taxon>
        <taxon>Pseudomonadati</taxon>
        <taxon>Pseudomonadota</taxon>
        <taxon>Alphaproteobacteria</taxon>
        <taxon>Rhodobacterales</taxon>
        <taxon>Paracoccaceae</taxon>
        <taxon>Cereibacter</taxon>
    </lineage>
</organism>
<dbReference type="AlphaFoldDB" id="A0A2T4JSE4"/>
<name>A0A2T4JSE4_9RHOB</name>
<keyword evidence="2" id="KW-1185">Reference proteome</keyword>
<dbReference type="OrthoDB" id="7852511at2"/>
<sequence>MMFILTPSTVVNARALRRCTATGVMRRAGTLVFPRKLMLSPTFWRLMLDSSLVRHALILAPIPIAMLLMPEFAEIGLAVAPVLLLAALIVEGNVLPVTARPGEDDHVDRGLDMLSQRGRAILTRIAAGRGMMKGRLVLVVEQSDMARLRPLTFVSVQDAETRAVLDLTPEERAMLREGLFDRGFDEGALLRINLVQKKPLRSVALEASSISAHARLAGMARRTLSARG</sequence>
<comment type="caution">
    <text evidence="1">The sequence shown here is derived from an EMBL/GenBank/DDBJ whole genome shotgun (WGS) entry which is preliminary data.</text>
</comment>
<dbReference type="Proteomes" id="UP000241010">
    <property type="component" value="Unassembled WGS sequence"/>
</dbReference>
<protein>
    <submittedName>
        <fullName evidence="1">Uncharacterized protein</fullName>
    </submittedName>
</protein>
<gene>
    <name evidence="1" type="ORF">C5F48_15510</name>
</gene>
<dbReference type="EMBL" id="PZKG01000081">
    <property type="protein sequence ID" value="PTE20824.1"/>
    <property type="molecule type" value="Genomic_DNA"/>
</dbReference>
<proteinExistence type="predicted"/>